<proteinExistence type="inferred from homology"/>
<dbReference type="PANTHER" id="PTHR30161:SF1">
    <property type="entry name" value="FLAGELLAR BIOSYNTHESIS PROTEIN FLHA-RELATED"/>
    <property type="match status" value="1"/>
</dbReference>
<feature type="transmembrane region" description="Helical" evidence="7">
    <location>
        <begin position="268"/>
        <end position="291"/>
    </location>
</feature>
<dbReference type="GO" id="GO:0009306">
    <property type="term" value="P:protein secretion"/>
    <property type="evidence" value="ECO:0007669"/>
    <property type="project" value="InterPro"/>
</dbReference>
<dbReference type="InterPro" id="IPR006301">
    <property type="entry name" value="FlhA"/>
</dbReference>
<feature type="transmembrane region" description="Helical" evidence="7">
    <location>
        <begin position="12"/>
        <end position="32"/>
    </location>
</feature>
<keyword evidence="6 7" id="KW-0472">Membrane</keyword>
<keyword evidence="7" id="KW-1006">Bacterial flagellum protein export</keyword>
<dbReference type="PIRSF" id="PIRSF005419">
    <property type="entry name" value="FlhA"/>
    <property type="match status" value="1"/>
</dbReference>
<evidence type="ECO:0000256" key="3">
    <source>
        <dbReference type="ARBA" id="ARBA00022475"/>
    </source>
</evidence>
<comment type="subcellular location">
    <subcellularLocation>
        <location evidence="1 7">Cell membrane</location>
        <topology evidence="1 7">Multi-pass membrane protein</topology>
    </subcellularLocation>
</comment>
<dbReference type="PANTHER" id="PTHR30161">
    <property type="entry name" value="FLAGELLAR EXPORT PROTEIN, MEMBRANE FLHA SUBUNIT-RELATED"/>
    <property type="match status" value="1"/>
</dbReference>
<gene>
    <name evidence="7 8" type="primary">flhA</name>
    <name evidence="8" type="ORF">ED236_09180</name>
</gene>
<keyword evidence="7" id="KW-1005">Bacterial flagellum biogenesis</keyword>
<comment type="caution">
    <text evidence="8">The sequence shown here is derived from an EMBL/GenBank/DDBJ whole genome shotgun (WGS) entry which is preliminary data.</text>
</comment>
<protein>
    <recommendedName>
        <fullName evidence="7">Flagellar biosynthesis protein FlhA</fullName>
    </recommendedName>
</protein>
<evidence type="ECO:0000256" key="5">
    <source>
        <dbReference type="ARBA" id="ARBA00022989"/>
    </source>
</evidence>
<dbReference type="GO" id="GO:0005886">
    <property type="term" value="C:plasma membrane"/>
    <property type="evidence" value="ECO:0007669"/>
    <property type="project" value="UniProtKB-SubCell"/>
</dbReference>
<dbReference type="Gene3D" id="1.10.8.540">
    <property type="entry name" value="FHIPEP family, domain 3"/>
    <property type="match status" value="1"/>
</dbReference>
<evidence type="ECO:0000256" key="4">
    <source>
        <dbReference type="ARBA" id="ARBA00022692"/>
    </source>
</evidence>
<dbReference type="InterPro" id="IPR001712">
    <property type="entry name" value="T3SS_FHIPEP"/>
</dbReference>
<comment type="function">
    <text evidence="7">Required for formation of the rod structure of the flagellar apparatus. Together with FliI and FliH, may constitute the export apparatus of flagellin.</text>
</comment>
<dbReference type="AlphaFoldDB" id="A0A3N0UZU4"/>
<keyword evidence="5 7" id="KW-1133">Transmembrane helix</keyword>
<keyword evidence="8" id="KW-0282">Flagellum</keyword>
<feature type="transmembrane region" description="Helical" evidence="7">
    <location>
        <begin position="238"/>
        <end position="256"/>
    </location>
</feature>
<feature type="transmembrane region" description="Helical" evidence="7">
    <location>
        <begin position="38"/>
        <end position="57"/>
    </location>
</feature>
<dbReference type="Proteomes" id="UP000275137">
    <property type="component" value="Unassembled WGS sequence"/>
</dbReference>
<evidence type="ECO:0000313" key="9">
    <source>
        <dbReference type="Proteomes" id="UP000275137"/>
    </source>
</evidence>
<dbReference type="PRINTS" id="PR00949">
    <property type="entry name" value="TYPE3IMAPROT"/>
</dbReference>
<evidence type="ECO:0000313" key="8">
    <source>
        <dbReference type="EMBL" id="ROH85892.1"/>
    </source>
</evidence>
<keyword evidence="8" id="KW-0969">Cilium</keyword>
<keyword evidence="7" id="KW-0813">Transport</keyword>
<feature type="transmembrane region" description="Helical" evidence="7">
    <location>
        <begin position="196"/>
        <end position="218"/>
    </location>
</feature>
<evidence type="ECO:0000256" key="2">
    <source>
        <dbReference type="ARBA" id="ARBA00008835"/>
    </source>
</evidence>
<feature type="transmembrane region" description="Helical" evidence="7">
    <location>
        <begin position="69"/>
        <end position="89"/>
    </location>
</feature>
<keyword evidence="7" id="KW-0653">Protein transport</keyword>
<keyword evidence="3 7" id="KW-1003">Cell membrane</keyword>
<evidence type="ECO:0000256" key="7">
    <source>
        <dbReference type="RuleBase" id="RU364093"/>
    </source>
</evidence>
<accession>A0A3N0UZU4</accession>
<dbReference type="Pfam" id="PF00771">
    <property type="entry name" value="FHIPEP"/>
    <property type="match status" value="1"/>
</dbReference>
<dbReference type="Gene3D" id="3.40.30.60">
    <property type="entry name" value="FHIPEP family, domain 1"/>
    <property type="match status" value="1"/>
</dbReference>
<feature type="transmembrane region" description="Helical" evidence="7">
    <location>
        <begin position="109"/>
        <end position="128"/>
    </location>
</feature>
<evidence type="ECO:0000256" key="1">
    <source>
        <dbReference type="ARBA" id="ARBA00004651"/>
    </source>
</evidence>
<dbReference type="NCBIfam" id="TIGR01398">
    <property type="entry name" value="FlhA"/>
    <property type="match status" value="1"/>
</dbReference>
<comment type="similarity">
    <text evidence="2 7">Belongs to the FHIPEP (flagella/HR/invasion proteins export pore) family.</text>
</comment>
<keyword evidence="4 7" id="KW-0812">Transmembrane</keyword>
<reference evidence="8 9" key="1">
    <citation type="submission" date="2018-10" db="EMBL/GenBank/DDBJ databases">
        <authorList>
            <person name="Chen W.-M."/>
        </authorList>
    </citation>
    <scope>NUCLEOTIDE SEQUENCE [LARGE SCALE GENOMIC DNA]</scope>
    <source>
        <strain evidence="8 9">H-5</strain>
    </source>
</reference>
<sequence>MGYWRKVFGNNSDLFLVVGMLGILLILFTPIPSKLLDFLLLLNLSFALVILLLTFYVEKPVDFSTFPPMLLIATLFRLSLNIAATRLILSDGDAGKVIGAIGSHVVQSNYVIGLVVFLILVVVQYVVVTNGAQRVAEVAARFTLDSMPGQQMSIDADLNMGFIDQAEAQRRRKNIEKEANFYGAMDGASKFVKGDAIAGIVILLINIFGGLAVGVMQMGMSWQEAAQTFTLLTIGDGIVTQVPALVIAVGTGIIVTRSGTDSRLSNEIATQISAYPRVLGLVMIALLGVGLLPGMPLLPLIAIVIALGVLALFVRSAKKVSASADSEAASDASDDLENLLTVDPIEVRVGQGLIGLVNTDDSTLVERIGAFRKQYALEAGFIMPKVKIRDDKKLPTLSYQVAIFGVVSGDASLVPEHILAIHPSGTSGQLEGTETKDPTYGLPAVWISEQQRATARSKGFTLVDPLTVFVTHLTELLRRNAANLLTRSETTILLDRARAKNASLVEELIPGVLSLVEIQKVLQNLLREKVSIRNLEAILEVLADAGRQSKQADVLTEVVRNRLGPAICQALIGNRTELSVLTLDPVIEQKIAEAIQASDDSTRLVLDPRFAEQVISKLAGQVETMMKNNFSPVLLCAPELRRHLRSITERVLPHLAIVSMSEVPNTLRLQSFGVVKV</sequence>
<dbReference type="InterPro" id="IPR042193">
    <property type="entry name" value="FHIPEP_3"/>
</dbReference>
<dbReference type="InterPro" id="IPR042196">
    <property type="entry name" value="FHIPEP_4"/>
</dbReference>
<dbReference type="EMBL" id="RJVP01000004">
    <property type="protein sequence ID" value="ROH85892.1"/>
    <property type="molecule type" value="Genomic_DNA"/>
</dbReference>
<keyword evidence="9" id="KW-1185">Reference proteome</keyword>
<dbReference type="Gene3D" id="3.40.50.12790">
    <property type="entry name" value="FHIPEP family, domain 4"/>
    <property type="match status" value="1"/>
</dbReference>
<dbReference type="GO" id="GO:0044780">
    <property type="term" value="P:bacterial-type flagellum assembly"/>
    <property type="evidence" value="ECO:0007669"/>
    <property type="project" value="InterPro"/>
</dbReference>
<organism evidence="8 9">
    <name type="scientific">Pseudomethylobacillus aquaticus</name>
    <dbReference type="NCBI Taxonomy" id="2676064"/>
    <lineage>
        <taxon>Bacteria</taxon>
        <taxon>Pseudomonadati</taxon>
        <taxon>Pseudomonadota</taxon>
        <taxon>Betaproteobacteria</taxon>
        <taxon>Nitrosomonadales</taxon>
        <taxon>Methylophilaceae</taxon>
        <taxon>Pseudomethylobacillus</taxon>
    </lineage>
</organism>
<evidence type="ECO:0000256" key="6">
    <source>
        <dbReference type="ARBA" id="ARBA00023136"/>
    </source>
</evidence>
<dbReference type="InterPro" id="IPR042194">
    <property type="entry name" value="FHIPEP_1"/>
</dbReference>
<keyword evidence="8" id="KW-0966">Cell projection</keyword>
<name>A0A3N0UZU4_9PROT</name>
<dbReference type="RefSeq" id="WP_123237666.1">
    <property type="nucleotide sequence ID" value="NZ_RJVP01000004.1"/>
</dbReference>